<dbReference type="GO" id="GO:0046872">
    <property type="term" value="F:metal ion binding"/>
    <property type="evidence" value="ECO:0007669"/>
    <property type="project" value="UniProtKB-KW"/>
</dbReference>
<dbReference type="Pfam" id="PF05147">
    <property type="entry name" value="LANC_like"/>
    <property type="match status" value="1"/>
</dbReference>
<reference evidence="2 3" key="1">
    <citation type="submission" date="2017-06" db="EMBL/GenBank/DDBJ databases">
        <authorList>
            <person name="Kim H.J."/>
            <person name="Triplett B.A."/>
        </authorList>
    </citation>
    <scope>NUCLEOTIDE SEQUENCE [LARGE SCALE GENOMIC DNA]</scope>
    <source>
        <strain evidence="2 3">CGMCC 4.5593</strain>
    </source>
</reference>
<dbReference type="SUPFAM" id="SSF158745">
    <property type="entry name" value="LanC-like"/>
    <property type="match status" value="1"/>
</dbReference>
<dbReference type="OrthoDB" id="1882482at2"/>
<evidence type="ECO:0000313" key="3">
    <source>
        <dbReference type="Proteomes" id="UP000198362"/>
    </source>
</evidence>
<dbReference type="PRINTS" id="PR01950">
    <property type="entry name" value="LANCSUPER"/>
</dbReference>
<proteinExistence type="predicted"/>
<organism evidence="2 3">
    <name type="scientific">Asanoa hainanensis</name>
    <dbReference type="NCBI Taxonomy" id="560556"/>
    <lineage>
        <taxon>Bacteria</taxon>
        <taxon>Bacillati</taxon>
        <taxon>Actinomycetota</taxon>
        <taxon>Actinomycetes</taxon>
        <taxon>Micromonosporales</taxon>
        <taxon>Micromonosporaceae</taxon>
        <taxon>Asanoa</taxon>
    </lineage>
</organism>
<dbReference type="Gene3D" id="1.50.10.20">
    <property type="match status" value="1"/>
</dbReference>
<feature type="binding site" evidence="1">
    <location>
        <position position="295"/>
    </location>
    <ligand>
        <name>Zn(2+)</name>
        <dbReference type="ChEBI" id="CHEBI:29105"/>
    </ligand>
</feature>
<keyword evidence="1" id="KW-0479">Metal-binding</keyword>
<accession>A0A239PGA5</accession>
<evidence type="ECO:0000256" key="1">
    <source>
        <dbReference type="PIRSR" id="PIRSR607822-1"/>
    </source>
</evidence>
<keyword evidence="1" id="KW-0862">Zinc</keyword>
<gene>
    <name evidence="2" type="ORF">SAMN05421812_13052</name>
</gene>
<protein>
    <submittedName>
        <fullName evidence="2">Lanthionine synthetase C-like protein</fullName>
    </submittedName>
</protein>
<dbReference type="InterPro" id="IPR007822">
    <property type="entry name" value="LANC-like"/>
</dbReference>
<dbReference type="CDD" id="cd04793">
    <property type="entry name" value="LanC"/>
    <property type="match status" value="1"/>
</dbReference>
<dbReference type="RefSeq" id="WP_089255671.1">
    <property type="nucleotide sequence ID" value="NZ_FZPH01000030.1"/>
</dbReference>
<dbReference type="SMART" id="SM01260">
    <property type="entry name" value="LANC_like"/>
    <property type="match status" value="1"/>
</dbReference>
<dbReference type="EMBL" id="FZPH01000030">
    <property type="protein sequence ID" value="SNT66012.1"/>
    <property type="molecule type" value="Genomic_DNA"/>
</dbReference>
<keyword evidence="3" id="KW-1185">Reference proteome</keyword>
<feature type="binding site" evidence="1">
    <location>
        <position position="344"/>
    </location>
    <ligand>
        <name>Zn(2+)</name>
        <dbReference type="ChEBI" id="CHEBI:29105"/>
    </ligand>
</feature>
<name>A0A239PGA5_9ACTN</name>
<dbReference type="GO" id="GO:0031179">
    <property type="term" value="P:peptide modification"/>
    <property type="evidence" value="ECO:0007669"/>
    <property type="project" value="InterPro"/>
</dbReference>
<dbReference type="AlphaFoldDB" id="A0A239PGA5"/>
<feature type="binding site" evidence="1">
    <location>
        <position position="345"/>
    </location>
    <ligand>
        <name>Zn(2+)</name>
        <dbReference type="ChEBI" id="CHEBI:29105"/>
    </ligand>
</feature>
<evidence type="ECO:0000313" key="2">
    <source>
        <dbReference type="EMBL" id="SNT66012.1"/>
    </source>
</evidence>
<dbReference type="PRINTS" id="PR01955">
    <property type="entry name" value="LANCFRANKIA"/>
</dbReference>
<sequence>MTNALSDPALDRAAGSLAARIADELAQPPVPDFRPDDYGPRSSRWYAQSLSKGAAGVAILHGVRAQTGLGEWKPVHQWLRQATADQLNNTGGAGLWFGVPAVAHALTIAMPHAHPRTLDILDHAVADLVQRRLKDAAVRLEQQARPSLAEFDLVRGLTGLGAHLLRRNRDGHLLRQVLTYLVRLAEPVAAADETGAAAPGWWTTDPADREAAVPGGHANLGMAHGIAGPLALLALTARQNITVPGHLDAIGRICTWLDTWRQVGPTGPWWPEKLTAAELHAGQPAAPGPNRPSWCYGTPGLARAQQLAAIALDDHHRQRAAEDALIHSLNDPEQTGRVIDPSLCHGWAGIAATTWYAAADARSTGLASALPLIVRRLIQHADTTAPARSGLIEGNAGAALTLHTIATGTGTDIRWATSLLIN</sequence>
<dbReference type="Proteomes" id="UP000198362">
    <property type="component" value="Unassembled WGS sequence"/>
</dbReference>
<dbReference type="InterPro" id="IPR033889">
    <property type="entry name" value="LanC"/>
</dbReference>